<protein>
    <submittedName>
        <fullName evidence="2">Uncharacterized protein</fullName>
    </submittedName>
</protein>
<feature type="region of interest" description="Disordered" evidence="1">
    <location>
        <begin position="1"/>
        <end position="22"/>
    </location>
</feature>
<organism evidence="2">
    <name type="scientific">uncultured Pleomorphomonas sp</name>
    <dbReference type="NCBI Taxonomy" id="442121"/>
    <lineage>
        <taxon>Bacteria</taxon>
        <taxon>Pseudomonadati</taxon>
        <taxon>Pseudomonadota</taxon>
        <taxon>Alphaproteobacteria</taxon>
        <taxon>Hyphomicrobiales</taxon>
        <taxon>Pleomorphomonadaceae</taxon>
        <taxon>Pleomorphomonas</taxon>
        <taxon>environmental samples</taxon>
    </lineage>
</organism>
<name>A0A212LR24_9HYPH</name>
<dbReference type="EMBL" id="FMJD01000013">
    <property type="protein sequence ID" value="SCM79993.1"/>
    <property type="molecule type" value="Genomic_DNA"/>
</dbReference>
<evidence type="ECO:0000256" key="1">
    <source>
        <dbReference type="SAM" id="MobiDB-lite"/>
    </source>
</evidence>
<proteinExistence type="predicted"/>
<gene>
    <name evidence="2" type="ORF">KL86PLE_90746</name>
</gene>
<evidence type="ECO:0000313" key="2">
    <source>
        <dbReference type="EMBL" id="SCM79993.1"/>
    </source>
</evidence>
<dbReference type="AlphaFoldDB" id="A0A212LR24"/>
<reference evidence="2" key="1">
    <citation type="submission" date="2016-08" db="EMBL/GenBank/DDBJ databases">
        <authorList>
            <person name="Seilhamer J.J."/>
        </authorList>
    </citation>
    <scope>NUCLEOTIDE SEQUENCE</scope>
    <source>
        <strain evidence="2">86</strain>
    </source>
</reference>
<accession>A0A212LR24</accession>
<sequence>MGVCPGRGLQRPRHQGRPEGRRGSRRFFRRVFVRTRGRELPVALTIDRWKELAFKVMGASAGGISFETILGMTFPELADLWEEAQHW</sequence>